<dbReference type="AlphaFoldDB" id="A0A4U1L6H7"/>
<dbReference type="GO" id="GO:0016740">
    <property type="term" value="F:transferase activity"/>
    <property type="evidence" value="ECO:0007669"/>
    <property type="project" value="UniProtKB-KW"/>
</dbReference>
<accession>A0A4U1L6H7</accession>
<evidence type="ECO:0000313" key="2">
    <source>
        <dbReference type="Proteomes" id="UP000309138"/>
    </source>
</evidence>
<dbReference type="SUPFAM" id="SSF53756">
    <property type="entry name" value="UDP-Glycosyltransferase/glycogen phosphorylase"/>
    <property type="match status" value="1"/>
</dbReference>
<keyword evidence="2" id="KW-1185">Reference proteome</keyword>
<dbReference type="RefSeq" id="WP_136943819.1">
    <property type="nucleotide sequence ID" value="NZ_SWKR01000002.1"/>
</dbReference>
<sequence length="390" mass="41539">MTAGRVYMLCNALDDTVRIARGISTDSPAATRKIVMMMQALRSAGVRPAILSLGRGRQDGSGRDHPAFAGRIGGIPVAYGRFVNRPLLSQLASLVAPLPILWSRRRRARATTLLLYNRMFSHLPALWLAWALGYRVMLDLEDGEVPKGGRLSLRSRILVAATDRFCREGALLACTALEAATRLRPAAPYYGVVAISEQPRDFSAPVLHALLGGTVDTSTGADLLLEALRLLSREQPALAAQLHVHVTGAGAMIDAFREAPATPQVTVHGRLTAREYQALLARCGIGFALKPNGGGLADTTFPSKVTEFAGQGMLAVTTDISDVRAVLGDGALYLTRNDPAVLASLIATALRDRAEAARRAALGQRNAALRCGADEAAAFLARFLTRGQAA</sequence>
<dbReference type="EMBL" id="SWKR01000002">
    <property type="protein sequence ID" value="TKD51885.1"/>
    <property type="molecule type" value="Genomic_DNA"/>
</dbReference>
<dbReference type="Proteomes" id="UP000309138">
    <property type="component" value="Unassembled WGS sequence"/>
</dbReference>
<evidence type="ECO:0000313" key="1">
    <source>
        <dbReference type="EMBL" id="TKD51885.1"/>
    </source>
</evidence>
<reference evidence="1 2" key="1">
    <citation type="submission" date="2019-04" db="EMBL/GenBank/DDBJ databases">
        <authorList>
            <person name="Yang Y."/>
            <person name="Wei D."/>
        </authorList>
    </citation>
    <scope>NUCLEOTIDE SEQUENCE [LARGE SCALE GENOMIC DNA]</scope>
    <source>
        <strain evidence="1 2">L-1-4w-11</strain>
    </source>
</reference>
<protein>
    <submittedName>
        <fullName evidence="1">Glycosyltransferase</fullName>
    </submittedName>
</protein>
<name>A0A4U1L6H7_9SPHN</name>
<keyword evidence="1" id="KW-0808">Transferase</keyword>
<dbReference type="Gene3D" id="3.40.50.2000">
    <property type="entry name" value="Glycogen Phosphorylase B"/>
    <property type="match status" value="1"/>
</dbReference>
<comment type="caution">
    <text evidence="1">The sequence shown here is derived from an EMBL/GenBank/DDBJ whole genome shotgun (WGS) entry which is preliminary data.</text>
</comment>
<gene>
    <name evidence="1" type="ORF">FBR43_14885</name>
</gene>
<dbReference type="OrthoDB" id="7013799at2"/>
<dbReference type="Pfam" id="PF13692">
    <property type="entry name" value="Glyco_trans_1_4"/>
    <property type="match status" value="1"/>
</dbReference>
<proteinExistence type="predicted"/>
<organism evidence="1 2">
    <name type="scientific">Sphingomonas baiyangensis</name>
    <dbReference type="NCBI Taxonomy" id="2572576"/>
    <lineage>
        <taxon>Bacteria</taxon>
        <taxon>Pseudomonadati</taxon>
        <taxon>Pseudomonadota</taxon>
        <taxon>Alphaproteobacteria</taxon>
        <taxon>Sphingomonadales</taxon>
        <taxon>Sphingomonadaceae</taxon>
        <taxon>Sphingomonas</taxon>
    </lineage>
</organism>